<accession>A0A934J254</accession>
<proteinExistence type="predicted"/>
<evidence type="ECO:0000313" key="1">
    <source>
        <dbReference type="EMBL" id="MBJ6361410.1"/>
    </source>
</evidence>
<protein>
    <submittedName>
        <fullName evidence="1">Uncharacterized protein</fullName>
    </submittedName>
</protein>
<gene>
    <name evidence="1" type="ORF">JFN88_08845</name>
</gene>
<keyword evidence="2" id="KW-1185">Reference proteome</keyword>
<sequence>MTNKERVFVALSEVALCDDCLSIASNVTPRQTVNSICRSLFNETYIIRHHSVCEHCHKIKKINRLQNNRYQLEEMPKPELKIDLPAKPWFWEGNVQGHVVSYLVQNKYQIRSVADTASRTTGKDIIALSPECKEVWISVKGYPEKSSNVQARHWFSGALFDLVLYRGENPQVDLGIALPEGFTTYTNLLPRITWLKEHMKFNIYWVNEEGIVTVQ</sequence>
<dbReference type="Proteomes" id="UP000640274">
    <property type="component" value="Unassembled WGS sequence"/>
</dbReference>
<dbReference type="EMBL" id="JAELUP010000026">
    <property type="protein sequence ID" value="MBJ6361410.1"/>
    <property type="molecule type" value="Genomic_DNA"/>
</dbReference>
<dbReference type="RefSeq" id="WP_199018961.1">
    <property type="nucleotide sequence ID" value="NZ_JAELUP010000026.1"/>
</dbReference>
<dbReference type="AlphaFoldDB" id="A0A934J254"/>
<organism evidence="1 2">
    <name type="scientific">Paenibacillus roseus</name>
    <dbReference type="NCBI Taxonomy" id="2798579"/>
    <lineage>
        <taxon>Bacteria</taxon>
        <taxon>Bacillati</taxon>
        <taxon>Bacillota</taxon>
        <taxon>Bacilli</taxon>
        <taxon>Bacillales</taxon>
        <taxon>Paenibacillaceae</taxon>
        <taxon>Paenibacillus</taxon>
    </lineage>
</organism>
<name>A0A934J254_9BACL</name>
<reference evidence="1" key="1">
    <citation type="submission" date="2020-12" db="EMBL/GenBank/DDBJ databases">
        <authorList>
            <person name="Huq M.A."/>
        </authorList>
    </citation>
    <scope>NUCLEOTIDE SEQUENCE</scope>
    <source>
        <strain evidence="1">MAHUQ-46</strain>
    </source>
</reference>
<comment type="caution">
    <text evidence="1">The sequence shown here is derived from an EMBL/GenBank/DDBJ whole genome shotgun (WGS) entry which is preliminary data.</text>
</comment>
<evidence type="ECO:0000313" key="2">
    <source>
        <dbReference type="Proteomes" id="UP000640274"/>
    </source>
</evidence>